<dbReference type="InterPro" id="IPR036236">
    <property type="entry name" value="Znf_C2H2_sf"/>
</dbReference>
<keyword evidence="1" id="KW-0862">Zinc</keyword>
<dbReference type="SUPFAM" id="SSF57667">
    <property type="entry name" value="beta-beta-alpha zinc fingers"/>
    <property type="match status" value="1"/>
</dbReference>
<evidence type="ECO:0000256" key="1">
    <source>
        <dbReference type="PROSITE-ProRule" id="PRU00042"/>
    </source>
</evidence>
<accession>A0A1V0SIV7</accession>
<feature type="domain" description="C2H2-type" evidence="2">
    <location>
        <begin position="51"/>
        <end position="70"/>
    </location>
</feature>
<keyword evidence="1" id="KW-0479">Metal-binding</keyword>
<organism evidence="3">
    <name type="scientific">Klosneuvirus KNV1</name>
    <dbReference type="NCBI Taxonomy" id="1977640"/>
    <lineage>
        <taxon>Viruses</taxon>
        <taxon>Varidnaviria</taxon>
        <taxon>Bamfordvirae</taxon>
        <taxon>Nucleocytoviricota</taxon>
        <taxon>Megaviricetes</taxon>
        <taxon>Imitervirales</taxon>
        <taxon>Mimiviridae</taxon>
        <taxon>Klosneuvirinae</taxon>
        <taxon>Klosneuvirus</taxon>
    </lineage>
</organism>
<gene>
    <name evidence="3" type="ORF">Klosneuvirus_2_98</name>
</gene>
<protein>
    <recommendedName>
        <fullName evidence="2">C2H2-type domain-containing protein</fullName>
    </recommendedName>
</protein>
<dbReference type="GO" id="GO:0008270">
    <property type="term" value="F:zinc ion binding"/>
    <property type="evidence" value="ECO:0007669"/>
    <property type="project" value="UniProtKB-KW"/>
</dbReference>
<dbReference type="EMBL" id="KY684109">
    <property type="protein sequence ID" value="ARF11662.1"/>
    <property type="molecule type" value="Genomic_DNA"/>
</dbReference>
<dbReference type="SMART" id="SM00355">
    <property type="entry name" value="ZnF_C2H2"/>
    <property type="match status" value="2"/>
</dbReference>
<sequence length="314" mass="37186">MSIIHKCEKCNYESRDKSNFNKHLKSASHRQVTPTITRKLPIPVNKVPGQFQCPKCDKTFASAPSLSRHKNKRCNVDVIKEQIRDELKDELKKEFEIEYREKLLEEKNKMLEKENNELKQFIKTAKPATTYNISIKKMIQQSYPDAPHLEKMDDYSILHDDDTEFVQDLIYYSQKNRVHKYLGDIVIKYYKKDDPKDQSLWSTDSSRLKYIIKELITTNNSYWSEDDKGLKINKYIVDPLLKYIHEYINDKIDDLEKEIRKSKAYECIEISKKQSALSTIHIQIQNGTLKESIIKYIAPFFRFSTELNNLIKND</sequence>
<reference evidence="3" key="1">
    <citation type="journal article" date="2017" name="Science">
        <title>Giant viruses with an expanded complement of translation system components.</title>
        <authorList>
            <person name="Schulz F."/>
            <person name="Yutin N."/>
            <person name="Ivanova N.N."/>
            <person name="Ortega D.R."/>
            <person name="Lee T.K."/>
            <person name="Vierheilig J."/>
            <person name="Daims H."/>
            <person name="Horn M."/>
            <person name="Wagner M."/>
            <person name="Jensen G.J."/>
            <person name="Kyrpides N.C."/>
            <person name="Koonin E.V."/>
            <person name="Woyke T."/>
        </authorList>
    </citation>
    <scope>NUCLEOTIDE SEQUENCE</scope>
    <source>
        <strain evidence="3">KNV1</strain>
    </source>
</reference>
<evidence type="ECO:0000313" key="3">
    <source>
        <dbReference type="EMBL" id="ARF11662.1"/>
    </source>
</evidence>
<proteinExistence type="predicted"/>
<dbReference type="InterPro" id="IPR013087">
    <property type="entry name" value="Znf_C2H2_type"/>
</dbReference>
<dbReference type="Gene3D" id="3.30.160.60">
    <property type="entry name" value="Classic Zinc Finger"/>
    <property type="match status" value="1"/>
</dbReference>
<name>A0A1V0SIV7_9VIRU</name>
<keyword evidence="1" id="KW-0863">Zinc-finger</keyword>
<dbReference type="Pfam" id="PF00096">
    <property type="entry name" value="zf-C2H2"/>
    <property type="match status" value="1"/>
</dbReference>
<evidence type="ECO:0000259" key="2">
    <source>
        <dbReference type="PROSITE" id="PS50157"/>
    </source>
</evidence>
<feature type="domain" description="C2H2-type" evidence="2">
    <location>
        <begin position="5"/>
        <end position="34"/>
    </location>
</feature>
<dbReference type="PROSITE" id="PS50157">
    <property type="entry name" value="ZINC_FINGER_C2H2_2"/>
    <property type="match status" value="2"/>
</dbReference>